<name>A0A0P9CZP8_9CHLR</name>
<reference evidence="1 2" key="1">
    <citation type="submission" date="2015-09" db="EMBL/GenBank/DDBJ databases">
        <title>Draft genome sequence of Kouleothrix aurantiaca JCM 19913.</title>
        <authorList>
            <person name="Hemp J."/>
        </authorList>
    </citation>
    <scope>NUCLEOTIDE SEQUENCE [LARGE SCALE GENOMIC DNA]</scope>
    <source>
        <strain evidence="1 2">COM-B</strain>
    </source>
</reference>
<protein>
    <submittedName>
        <fullName evidence="1">Uncharacterized protein</fullName>
    </submittedName>
</protein>
<evidence type="ECO:0000313" key="1">
    <source>
        <dbReference type="EMBL" id="KPV52051.1"/>
    </source>
</evidence>
<dbReference type="Proteomes" id="UP000050509">
    <property type="component" value="Unassembled WGS sequence"/>
</dbReference>
<proteinExistence type="predicted"/>
<dbReference type="EMBL" id="LJCR01000677">
    <property type="protein sequence ID" value="KPV52051.1"/>
    <property type="molecule type" value="Genomic_DNA"/>
</dbReference>
<sequence length="74" mass="7937">MLAQIAGQNFEPAPHRFAAWRLQQRPGALAQGARQLVGCARAGIMPERFLKVAARLLSLAKAAVQRAGVGLAWC</sequence>
<comment type="caution">
    <text evidence="1">The sequence shown here is derived from an EMBL/GenBank/DDBJ whole genome shotgun (WGS) entry which is preliminary data.</text>
</comment>
<gene>
    <name evidence="1" type="ORF">SE17_17730</name>
</gene>
<accession>A0A0P9CZP8</accession>
<evidence type="ECO:0000313" key="2">
    <source>
        <dbReference type="Proteomes" id="UP000050509"/>
    </source>
</evidence>
<dbReference type="AlphaFoldDB" id="A0A0P9CZP8"/>
<organism evidence="1 2">
    <name type="scientific">Kouleothrix aurantiaca</name>
    <dbReference type="NCBI Taxonomy" id="186479"/>
    <lineage>
        <taxon>Bacteria</taxon>
        <taxon>Bacillati</taxon>
        <taxon>Chloroflexota</taxon>
        <taxon>Chloroflexia</taxon>
        <taxon>Chloroflexales</taxon>
        <taxon>Roseiflexineae</taxon>
        <taxon>Roseiflexaceae</taxon>
        <taxon>Kouleothrix</taxon>
    </lineage>
</organism>
<keyword evidence="2" id="KW-1185">Reference proteome</keyword>
<feature type="non-terminal residue" evidence="1">
    <location>
        <position position="74"/>
    </location>
</feature>